<dbReference type="PANTHER" id="PTHR12598">
    <property type="entry name" value="COPPER HOMEOSTASIS PROTEIN CUTC"/>
    <property type="match status" value="1"/>
</dbReference>
<dbReference type="KEGG" id="tet:TTHERM_00355520"/>
<proteinExistence type="inferred from homology"/>
<dbReference type="InParanoid" id="Q22Y19"/>
<dbReference type="OMA" id="HRAFDQC"/>
<dbReference type="AlphaFoldDB" id="Q22Y19"/>
<dbReference type="OrthoDB" id="300369at2759"/>
<dbReference type="Proteomes" id="UP000009168">
    <property type="component" value="Unassembled WGS sequence"/>
</dbReference>
<evidence type="ECO:0000256" key="1">
    <source>
        <dbReference type="ARBA" id="ARBA00007768"/>
    </source>
</evidence>
<dbReference type="GeneID" id="7837300"/>
<protein>
    <recommendedName>
        <fullName evidence="2">Copper homeostasis protein cutC homolog</fullName>
    </recommendedName>
</protein>
<dbReference type="HOGENOM" id="CLU_050555_2_0_1"/>
<evidence type="ECO:0000313" key="4">
    <source>
        <dbReference type="Proteomes" id="UP000009168"/>
    </source>
</evidence>
<dbReference type="Gene3D" id="3.20.20.380">
    <property type="entry name" value="Copper homeostasis (CutC) domain"/>
    <property type="match status" value="1"/>
</dbReference>
<dbReference type="PANTHER" id="PTHR12598:SF0">
    <property type="entry name" value="COPPER HOMEOSTASIS PROTEIN CUTC HOMOLOG"/>
    <property type="match status" value="1"/>
</dbReference>
<dbReference type="RefSeq" id="XP_001010450.1">
    <property type="nucleotide sequence ID" value="XM_001010450.3"/>
</dbReference>
<dbReference type="HAMAP" id="MF_00795">
    <property type="entry name" value="CutC"/>
    <property type="match status" value="1"/>
</dbReference>
<dbReference type="EMBL" id="GG662749">
    <property type="protein sequence ID" value="EAR90205.1"/>
    <property type="molecule type" value="Genomic_DNA"/>
</dbReference>
<gene>
    <name evidence="3" type="ORF">TTHERM_00355520</name>
</gene>
<dbReference type="Pfam" id="PF03932">
    <property type="entry name" value="CutC"/>
    <property type="match status" value="1"/>
</dbReference>
<dbReference type="InterPro" id="IPR005627">
    <property type="entry name" value="CutC-like"/>
</dbReference>
<dbReference type="SUPFAM" id="SSF110395">
    <property type="entry name" value="CutC-like"/>
    <property type="match status" value="1"/>
</dbReference>
<organism evidence="3 4">
    <name type="scientific">Tetrahymena thermophila (strain SB210)</name>
    <dbReference type="NCBI Taxonomy" id="312017"/>
    <lineage>
        <taxon>Eukaryota</taxon>
        <taxon>Sar</taxon>
        <taxon>Alveolata</taxon>
        <taxon>Ciliophora</taxon>
        <taxon>Intramacronucleata</taxon>
        <taxon>Oligohymenophorea</taxon>
        <taxon>Hymenostomatida</taxon>
        <taxon>Tetrahymenina</taxon>
        <taxon>Tetrahymenidae</taxon>
        <taxon>Tetrahymena</taxon>
    </lineage>
</organism>
<name>Q22Y19_TETTS</name>
<comment type="similarity">
    <text evidence="1">Belongs to the CutC family.</text>
</comment>
<dbReference type="InterPro" id="IPR036822">
    <property type="entry name" value="CutC-like_dom_sf"/>
</dbReference>
<dbReference type="eggNOG" id="KOG4013">
    <property type="taxonomic scope" value="Eukaryota"/>
</dbReference>
<accession>Q22Y19</accession>
<sequence length="208" mass="23544">MQQNILLESCTESYTQSLEAQNRGAHRIELCDNLAQGGTTPSYGTIKICKERLNIPQSVMIRPRGGDFTYSKDELDIMREDIKICKQLNVDGVVFGFLTKDQKQIDFELTKEFVELSAPLKVTFHMAFDEVDDQFQALEKLIELKVTRILTKGGKFKNALEGQEVLKKLIEQANGRIEVMPGKGINSQNYKQLAEFTKATQLHGTQIV</sequence>
<keyword evidence="4" id="KW-1185">Reference proteome</keyword>
<dbReference type="GO" id="GO:0005507">
    <property type="term" value="F:copper ion binding"/>
    <property type="evidence" value="ECO:0007669"/>
    <property type="project" value="TreeGrafter"/>
</dbReference>
<evidence type="ECO:0000256" key="2">
    <source>
        <dbReference type="ARBA" id="ARBA00019014"/>
    </source>
</evidence>
<reference evidence="4" key="1">
    <citation type="journal article" date="2006" name="PLoS Biol.">
        <title>Macronuclear genome sequence of the ciliate Tetrahymena thermophila, a model eukaryote.</title>
        <authorList>
            <person name="Eisen J.A."/>
            <person name="Coyne R.S."/>
            <person name="Wu M."/>
            <person name="Wu D."/>
            <person name="Thiagarajan M."/>
            <person name="Wortman J.R."/>
            <person name="Badger J.H."/>
            <person name="Ren Q."/>
            <person name="Amedeo P."/>
            <person name="Jones K.M."/>
            <person name="Tallon L.J."/>
            <person name="Delcher A.L."/>
            <person name="Salzberg S.L."/>
            <person name="Silva J.C."/>
            <person name="Haas B.J."/>
            <person name="Majoros W.H."/>
            <person name="Farzad M."/>
            <person name="Carlton J.M."/>
            <person name="Smith R.K. Jr."/>
            <person name="Garg J."/>
            <person name="Pearlman R.E."/>
            <person name="Karrer K.M."/>
            <person name="Sun L."/>
            <person name="Manning G."/>
            <person name="Elde N.C."/>
            <person name="Turkewitz A.P."/>
            <person name="Asai D.J."/>
            <person name="Wilkes D.E."/>
            <person name="Wang Y."/>
            <person name="Cai H."/>
            <person name="Collins K."/>
            <person name="Stewart B.A."/>
            <person name="Lee S.R."/>
            <person name="Wilamowska K."/>
            <person name="Weinberg Z."/>
            <person name="Ruzzo W.L."/>
            <person name="Wloga D."/>
            <person name="Gaertig J."/>
            <person name="Frankel J."/>
            <person name="Tsao C.-C."/>
            <person name="Gorovsky M.A."/>
            <person name="Keeling P.J."/>
            <person name="Waller R.F."/>
            <person name="Patron N.J."/>
            <person name="Cherry J.M."/>
            <person name="Stover N.A."/>
            <person name="Krieger C.J."/>
            <person name="del Toro C."/>
            <person name="Ryder H.F."/>
            <person name="Williamson S.C."/>
            <person name="Barbeau R.A."/>
            <person name="Hamilton E.P."/>
            <person name="Orias E."/>
        </authorList>
    </citation>
    <scope>NUCLEOTIDE SEQUENCE [LARGE SCALE GENOMIC DNA]</scope>
    <source>
        <strain evidence="4">SB210</strain>
    </source>
</reference>
<dbReference type="STRING" id="312017.Q22Y19"/>
<evidence type="ECO:0000313" key="3">
    <source>
        <dbReference type="EMBL" id="EAR90205.1"/>
    </source>
</evidence>